<organism evidence="2 3">
    <name type="scientific">Deinococcus multiflagellatus</name>
    <dbReference type="NCBI Taxonomy" id="1656887"/>
    <lineage>
        <taxon>Bacteria</taxon>
        <taxon>Thermotogati</taxon>
        <taxon>Deinococcota</taxon>
        <taxon>Deinococci</taxon>
        <taxon>Deinococcales</taxon>
        <taxon>Deinococcaceae</taxon>
        <taxon>Deinococcus</taxon>
    </lineage>
</organism>
<accession>A0ABW1ZNH5</accession>
<gene>
    <name evidence="2" type="ORF">ACFP90_13620</name>
</gene>
<evidence type="ECO:0000256" key="1">
    <source>
        <dbReference type="SAM" id="MobiDB-lite"/>
    </source>
</evidence>
<reference evidence="3" key="1">
    <citation type="journal article" date="2019" name="Int. J. Syst. Evol. Microbiol.">
        <title>The Global Catalogue of Microorganisms (GCM) 10K type strain sequencing project: providing services to taxonomists for standard genome sequencing and annotation.</title>
        <authorList>
            <consortium name="The Broad Institute Genomics Platform"/>
            <consortium name="The Broad Institute Genome Sequencing Center for Infectious Disease"/>
            <person name="Wu L."/>
            <person name="Ma J."/>
        </authorList>
    </citation>
    <scope>NUCLEOTIDE SEQUENCE [LARGE SCALE GENOMIC DNA]</scope>
    <source>
        <strain evidence="3">CCUG 63830</strain>
    </source>
</reference>
<feature type="region of interest" description="Disordered" evidence="1">
    <location>
        <begin position="30"/>
        <end position="60"/>
    </location>
</feature>
<dbReference type="Proteomes" id="UP001596317">
    <property type="component" value="Unassembled WGS sequence"/>
</dbReference>
<feature type="compositionally biased region" description="Low complexity" evidence="1">
    <location>
        <begin position="30"/>
        <end position="49"/>
    </location>
</feature>
<comment type="caution">
    <text evidence="2">The sequence shown here is derived from an EMBL/GenBank/DDBJ whole genome shotgun (WGS) entry which is preliminary data.</text>
</comment>
<keyword evidence="3" id="KW-1185">Reference proteome</keyword>
<protein>
    <submittedName>
        <fullName evidence="2">Uncharacterized protein</fullName>
    </submittedName>
</protein>
<name>A0ABW1ZNH5_9DEIO</name>
<evidence type="ECO:0000313" key="2">
    <source>
        <dbReference type="EMBL" id="MFC6661264.1"/>
    </source>
</evidence>
<dbReference type="EMBL" id="JBHSWB010000001">
    <property type="protein sequence ID" value="MFC6661264.1"/>
    <property type="molecule type" value="Genomic_DNA"/>
</dbReference>
<sequence length="60" mass="5772">MNRAARIGALLALILVVCGVVIVLDQRGATASSPSAGPAATPATSAPATPQDPGGYGGLK</sequence>
<dbReference type="RefSeq" id="WP_224607033.1">
    <property type="nucleotide sequence ID" value="NZ_JAIQXV010000005.1"/>
</dbReference>
<proteinExistence type="predicted"/>
<evidence type="ECO:0000313" key="3">
    <source>
        <dbReference type="Proteomes" id="UP001596317"/>
    </source>
</evidence>